<evidence type="ECO:0000313" key="2">
    <source>
        <dbReference type="Proteomes" id="UP000282460"/>
    </source>
</evidence>
<dbReference type="NCBIfam" id="TIGR03351">
    <property type="entry name" value="PhnX-like"/>
    <property type="match status" value="1"/>
</dbReference>
<reference evidence="1 2" key="1">
    <citation type="submission" date="2018-10" db="EMBL/GenBank/DDBJ databases">
        <authorList>
            <person name="Li J."/>
        </authorList>
    </citation>
    <scope>NUCLEOTIDE SEQUENCE [LARGE SCALE GENOMIC DNA]</scope>
    <source>
        <strain evidence="1 2">ZD1-4</strain>
    </source>
</reference>
<keyword evidence="1" id="KW-0378">Hydrolase</keyword>
<dbReference type="GO" id="GO:0005829">
    <property type="term" value="C:cytosol"/>
    <property type="evidence" value="ECO:0007669"/>
    <property type="project" value="TreeGrafter"/>
</dbReference>
<proteinExistence type="predicted"/>
<dbReference type="AlphaFoldDB" id="A0A3L7J1T3"/>
<dbReference type="InterPro" id="IPR036412">
    <property type="entry name" value="HAD-like_sf"/>
</dbReference>
<dbReference type="PANTHER" id="PTHR43434:SF19">
    <property type="entry name" value="PHOSPHONOACETALDEHYDE HYDROLASE"/>
    <property type="match status" value="1"/>
</dbReference>
<comment type="caution">
    <text evidence="1">The sequence shown here is derived from an EMBL/GenBank/DDBJ whole genome shotgun (WGS) entry which is preliminary data.</text>
</comment>
<protein>
    <submittedName>
        <fullName evidence="1">Phosphonatase-like hydrolase</fullName>
    </submittedName>
</protein>
<dbReference type="RefSeq" id="WP_121659543.1">
    <property type="nucleotide sequence ID" value="NZ_BMEK01000002.1"/>
</dbReference>
<dbReference type="Gene3D" id="3.40.50.1000">
    <property type="entry name" value="HAD superfamily/HAD-like"/>
    <property type="match status" value="1"/>
</dbReference>
<gene>
    <name evidence="1" type="ORF">D9V28_10005</name>
</gene>
<dbReference type="SFLD" id="SFLDS00003">
    <property type="entry name" value="Haloacid_Dehalogenase"/>
    <property type="match status" value="1"/>
</dbReference>
<dbReference type="GO" id="GO:0006281">
    <property type="term" value="P:DNA repair"/>
    <property type="evidence" value="ECO:0007669"/>
    <property type="project" value="TreeGrafter"/>
</dbReference>
<name>A0A3L7J1T3_9MICO</name>
<dbReference type="GO" id="GO:0008967">
    <property type="term" value="F:phosphoglycolate phosphatase activity"/>
    <property type="evidence" value="ECO:0007669"/>
    <property type="project" value="TreeGrafter"/>
</dbReference>
<accession>A0A3L7J1T3</accession>
<dbReference type="OrthoDB" id="5504491at2"/>
<dbReference type="SUPFAM" id="SSF56784">
    <property type="entry name" value="HAD-like"/>
    <property type="match status" value="1"/>
</dbReference>
<dbReference type="InterPro" id="IPR050155">
    <property type="entry name" value="HAD-like_hydrolase_sf"/>
</dbReference>
<dbReference type="Pfam" id="PF00702">
    <property type="entry name" value="Hydrolase"/>
    <property type="match status" value="1"/>
</dbReference>
<dbReference type="InterPro" id="IPR023214">
    <property type="entry name" value="HAD_sf"/>
</dbReference>
<sequence>MTTFDEILIDQDPTQFHNDDIETIEIELVVLDMAGTTVKDDGVVERAFALAAERAGIVPAGPELDEALDYVRATMGQSKIDVFRALAGNDDDAERANDAFEDAYAEIATAEGVEAIAGAEDVLRELREGGVKIALTTGFSRRTCDILLDALGWRELVDVTLSPADAGRGRPFPDLPLTALLRTSVSRVDAVVVVGDTASDMLSGIAAGAGLVVGVLTGAHDEVTLRDAGADEVIDSIAGLPRLLGLDEA</sequence>
<dbReference type="SFLD" id="SFLDG01129">
    <property type="entry name" value="C1.5:_HAD__Beta-PGM__Phosphata"/>
    <property type="match status" value="1"/>
</dbReference>
<dbReference type="Proteomes" id="UP000282460">
    <property type="component" value="Unassembled WGS sequence"/>
</dbReference>
<dbReference type="EMBL" id="RCWJ01000002">
    <property type="protein sequence ID" value="RLQ84503.1"/>
    <property type="molecule type" value="Genomic_DNA"/>
</dbReference>
<keyword evidence="2" id="KW-1185">Reference proteome</keyword>
<organism evidence="1 2">
    <name type="scientific">Mycetocola zhadangensis</name>
    <dbReference type="NCBI Taxonomy" id="1164595"/>
    <lineage>
        <taxon>Bacteria</taxon>
        <taxon>Bacillati</taxon>
        <taxon>Actinomycetota</taxon>
        <taxon>Actinomycetes</taxon>
        <taxon>Micrococcales</taxon>
        <taxon>Microbacteriaceae</taxon>
        <taxon>Mycetocola</taxon>
    </lineage>
</organism>
<evidence type="ECO:0000313" key="1">
    <source>
        <dbReference type="EMBL" id="RLQ84503.1"/>
    </source>
</evidence>
<dbReference type="PANTHER" id="PTHR43434">
    <property type="entry name" value="PHOSPHOGLYCOLATE PHOSPHATASE"/>
    <property type="match status" value="1"/>
</dbReference>
<dbReference type="InterPro" id="IPR022468">
    <property type="entry name" value="PhnX-like"/>
</dbReference>